<comment type="caution">
    <text evidence="2">The sequence shown here is derived from an EMBL/GenBank/DDBJ whole genome shotgun (WGS) entry which is preliminary data.</text>
</comment>
<sequence length="1153" mass="130857">MNPVTASHIVGYDSHLPIKHVKLPLKYLSGNPTKDFSDDFITSCFGHSEFIDISAQKGHFFTLIQTGITKDKKRLRLSPLIVDEATALGVQFQALEILLPHPIINKGTFTYHFVSLEKEEEPCIIIDILDESFLLMTFRIELSDFIMGNDRNRLVLDNFHEWVNISVPYSFELRSSPFFMKSLDPCNIIVSMNDGGILHFKRSEPLSSIDIYNFTDIAPLVSLNFIGSLFSGSGKSDGFMGGLSSNATVDVAQLSRDEFVTLSLNRCVKVYNINSHKQTDLCADFKGCKSLSEWLTNIPNKYFQKLKNSSSTSLHLMLPVDEIINSSGRPTYETVNWDITNGKLEHIERLKLDVDYSGPNIATDVEDHKSLRVQDFQIVAGEEELAYHVLYKANTYSEVAHYTQDKITGNISLIKTALPHQAPVFAELSNHRETEYYVSTVFNSGIFDKRIVSSALDVFIQNLENKPNLDGILSLRQKVTLTVTFVSTAEKISESSAWYKFALICLEFRRSSQEALSISAQRESVFCSEVNGVAVYRKAHSYEAGLHQHVDNSLTDLIRSLSSRFSVQTLKGLLQEIRTLKTIDRIIASDLAATYLSGKISDEDIEILMDNLGLIPNNVDQMKWLIGMSDNKQFSSADGVPPATGEGIGLLSILFTIDTFESIKKCHETLLIDLLVLLLLCEVNDTIIEFMNHIIRKLAVYDLMSDMFNICFSTPGSLSGIEHLRVSAKENSLFWAVSVRRNPHLQQLIQQKDFNTAFDYFASHILLENENENILEIVIELLNRNENEVVLNVFVPKMDETVPLNSFLIGIILLVNGKFERFHEILKDYTLFDRVNHIPTKTILLDHLKGSPSIREFLSGIFIGKSESDVTKSNYFHQLSNLIMRYETWSGIRRPHNSFGADQKQHLLELALDLETTAIQILQSSNDSQGLVNLTSVYLRNHFSIAIDIGDFDKASVSLSKLKSLSSRNDFKNLFTKLIKALIKQNEYRQLFASGSSRIYAENYLLVDSILLELANEDLVLSNALKSYELLYSWRLLGPSPMIVGKTSLVDKRGAAEALYIFITRFRNEKDNLSSDSAQSENFQQFKLKILELYKIIVTILKTFSQEEDKWIRKRGGKKSSSVLTLTELDIEHYRWLKDLEEDFFKNQNEVMN</sequence>
<accession>A0A1A0HGC0</accession>
<dbReference type="OrthoDB" id="67716at2759"/>
<dbReference type="STRING" id="869754.A0A1A0HGC0"/>
<dbReference type="Pfam" id="PF11715">
    <property type="entry name" value="Beta-prop_Nup120_160"/>
    <property type="match status" value="1"/>
</dbReference>
<evidence type="ECO:0000313" key="2">
    <source>
        <dbReference type="EMBL" id="OBA22927.1"/>
    </source>
</evidence>
<evidence type="ECO:0000259" key="1">
    <source>
        <dbReference type="Pfam" id="PF11715"/>
    </source>
</evidence>
<evidence type="ECO:0000313" key="3">
    <source>
        <dbReference type="Proteomes" id="UP000092555"/>
    </source>
</evidence>
<protein>
    <recommendedName>
        <fullName evidence="1">Nucleoporin Nup120/160 beta-propeller domain-containing protein</fullName>
    </recommendedName>
</protein>
<keyword evidence="3" id="KW-1185">Reference proteome</keyword>
<dbReference type="Proteomes" id="UP000092555">
    <property type="component" value="Unassembled WGS sequence"/>
</dbReference>
<dbReference type="GeneID" id="30029793"/>
<proteinExistence type="predicted"/>
<dbReference type="RefSeq" id="XP_018713408.1">
    <property type="nucleotide sequence ID" value="XM_018856817.1"/>
</dbReference>
<name>A0A1A0HGC0_9ASCO</name>
<dbReference type="EMBL" id="LXTC01000001">
    <property type="protein sequence ID" value="OBA22927.1"/>
    <property type="molecule type" value="Genomic_DNA"/>
</dbReference>
<dbReference type="InterPro" id="IPR059141">
    <property type="entry name" value="Beta-prop_Nup120_160"/>
</dbReference>
<gene>
    <name evidence="2" type="ORF">METBIDRAFT_37079</name>
</gene>
<dbReference type="AlphaFoldDB" id="A0A1A0HGC0"/>
<feature type="domain" description="Nucleoporin Nup120/160 beta-propeller" evidence="1">
    <location>
        <begin position="84"/>
        <end position="543"/>
    </location>
</feature>
<organism evidence="2 3">
    <name type="scientific">Metschnikowia bicuspidata var. bicuspidata NRRL YB-4993</name>
    <dbReference type="NCBI Taxonomy" id="869754"/>
    <lineage>
        <taxon>Eukaryota</taxon>
        <taxon>Fungi</taxon>
        <taxon>Dikarya</taxon>
        <taxon>Ascomycota</taxon>
        <taxon>Saccharomycotina</taxon>
        <taxon>Pichiomycetes</taxon>
        <taxon>Metschnikowiaceae</taxon>
        <taxon>Metschnikowia</taxon>
    </lineage>
</organism>
<reference evidence="2 3" key="1">
    <citation type="submission" date="2016-05" db="EMBL/GenBank/DDBJ databases">
        <title>Comparative genomics of biotechnologically important yeasts.</title>
        <authorList>
            <consortium name="DOE Joint Genome Institute"/>
            <person name="Riley R."/>
            <person name="Haridas S."/>
            <person name="Wolfe K.H."/>
            <person name="Lopes M.R."/>
            <person name="Hittinger C.T."/>
            <person name="Goker M."/>
            <person name="Salamov A."/>
            <person name="Wisecaver J."/>
            <person name="Long T.M."/>
            <person name="Aerts A.L."/>
            <person name="Barry K."/>
            <person name="Choi C."/>
            <person name="Clum A."/>
            <person name="Coughlan A.Y."/>
            <person name="Deshpande S."/>
            <person name="Douglass A.P."/>
            <person name="Hanson S.J."/>
            <person name="Klenk H.-P."/>
            <person name="LaButti K."/>
            <person name="Lapidus A."/>
            <person name="Lindquist E."/>
            <person name="Lipzen A."/>
            <person name="Meier-kolthoff J.P."/>
            <person name="Ohm R.A."/>
            <person name="Otillar R.P."/>
            <person name="Pangilinan J."/>
            <person name="Peng Y."/>
            <person name="Rokas A."/>
            <person name="Rosa C.A."/>
            <person name="Scheuner C."/>
            <person name="Sibirny A.A."/>
            <person name="Slot J.C."/>
            <person name="Stielow J.B."/>
            <person name="Sun H."/>
            <person name="Kurtzman C.P."/>
            <person name="Blackwell M."/>
            <person name="Grigoriev I.V."/>
            <person name="Jeffries T.W."/>
        </authorList>
    </citation>
    <scope>NUCLEOTIDE SEQUENCE [LARGE SCALE GENOMIC DNA]</scope>
    <source>
        <strain evidence="2 3">NRRL YB-4993</strain>
    </source>
</reference>